<comment type="caution">
    <text evidence="1">The sequence shown here is derived from an EMBL/GenBank/DDBJ whole genome shotgun (WGS) entry which is preliminary data.</text>
</comment>
<evidence type="ECO:0000313" key="1">
    <source>
        <dbReference type="EMBL" id="RAI68354.1"/>
    </source>
</evidence>
<organism evidence="1 2">
    <name type="scientific">Pseudomonas fluorescens</name>
    <dbReference type="NCBI Taxonomy" id="294"/>
    <lineage>
        <taxon>Bacteria</taxon>
        <taxon>Pseudomonadati</taxon>
        <taxon>Pseudomonadota</taxon>
        <taxon>Gammaproteobacteria</taxon>
        <taxon>Pseudomonadales</taxon>
        <taxon>Pseudomonadaceae</taxon>
        <taxon>Pseudomonas</taxon>
    </lineage>
</organism>
<name>A0A327N2F0_PSEFL</name>
<sequence>MVAVADQSVHVCVFGYSLLTVYISVSAVTAAYGSALTAGPFCQTTQKEPKGLAPYVRPLA</sequence>
<accession>A0A327N2F0</accession>
<dbReference type="EMBL" id="QLIN01000007">
    <property type="protein sequence ID" value="RAI68354.1"/>
    <property type="molecule type" value="Genomic_DNA"/>
</dbReference>
<proteinExistence type="predicted"/>
<evidence type="ECO:0000313" key="2">
    <source>
        <dbReference type="Proteomes" id="UP000249493"/>
    </source>
</evidence>
<reference evidence="1 2" key="1">
    <citation type="submission" date="2018-06" db="EMBL/GenBank/DDBJ databases">
        <authorList>
            <person name="Zhirakovskaya E."/>
        </authorList>
    </citation>
    <scope>NUCLEOTIDE SEQUENCE [LARGE SCALE GENOMIC DNA]</scope>
    <source>
        <strain evidence="1 2">LY3</strain>
    </source>
</reference>
<dbReference type="AlphaFoldDB" id="A0A327N2F0"/>
<protein>
    <submittedName>
        <fullName evidence="1">Uncharacterized protein</fullName>
    </submittedName>
</protein>
<dbReference type="Proteomes" id="UP000249493">
    <property type="component" value="Unassembled WGS sequence"/>
</dbReference>
<gene>
    <name evidence="1" type="ORF">DOZ80_18360</name>
</gene>